<sequence length="75" mass="8650">NTARQASSCILGTHSKLTTSQVFQKGVTFAEVLFHTLRRNSWKVSLAARHLKKELTWALHFFWRTDCARSLLLSF</sequence>
<keyword evidence="1" id="KW-0251">Elongation factor</keyword>
<dbReference type="Proteomes" id="UP001233172">
    <property type="component" value="Unassembled WGS sequence"/>
</dbReference>
<dbReference type="GO" id="GO:0003746">
    <property type="term" value="F:translation elongation factor activity"/>
    <property type="evidence" value="ECO:0007669"/>
    <property type="project" value="UniProtKB-KW"/>
</dbReference>
<proteinExistence type="predicted"/>
<evidence type="ECO:0000313" key="2">
    <source>
        <dbReference type="Proteomes" id="UP001233172"/>
    </source>
</evidence>
<keyword evidence="1" id="KW-0648">Protein biosynthesis</keyword>
<protein>
    <submittedName>
        <fullName evidence="1">Negative elongation factor E</fullName>
    </submittedName>
</protein>
<comment type="caution">
    <text evidence="1">The sequence shown here is derived from an EMBL/GenBank/DDBJ whole genome shotgun (WGS) entry which is preliminary data.</text>
</comment>
<name>A0AAD8AUN2_BIOPF</name>
<reference evidence="1" key="2">
    <citation type="submission" date="2023-04" db="EMBL/GenBank/DDBJ databases">
        <authorList>
            <person name="Bu L."/>
            <person name="Lu L."/>
            <person name="Laidemitt M.R."/>
            <person name="Zhang S.M."/>
            <person name="Mutuku M."/>
            <person name="Mkoji G."/>
            <person name="Steinauer M."/>
            <person name="Loker E.S."/>
        </authorList>
    </citation>
    <scope>NUCLEOTIDE SEQUENCE</scope>
    <source>
        <strain evidence="1">KasaAsao</strain>
        <tissue evidence="1">Whole Snail</tissue>
    </source>
</reference>
<organism evidence="1 2">
    <name type="scientific">Biomphalaria pfeifferi</name>
    <name type="common">Bloodfluke planorb</name>
    <name type="synonym">Freshwater snail</name>
    <dbReference type="NCBI Taxonomy" id="112525"/>
    <lineage>
        <taxon>Eukaryota</taxon>
        <taxon>Metazoa</taxon>
        <taxon>Spiralia</taxon>
        <taxon>Lophotrochozoa</taxon>
        <taxon>Mollusca</taxon>
        <taxon>Gastropoda</taxon>
        <taxon>Heterobranchia</taxon>
        <taxon>Euthyneura</taxon>
        <taxon>Panpulmonata</taxon>
        <taxon>Hygrophila</taxon>
        <taxon>Lymnaeoidea</taxon>
        <taxon>Planorbidae</taxon>
        <taxon>Biomphalaria</taxon>
    </lineage>
</organism>
<evidence type="ECO:0000313" key="1">
    <source>
        <dbReference type="EMBL" id="KAK0041948.1"/>
    </source>
</evidence>
<reference evidence="1" key="1">
    <citation type="journal article" date="2023" name="PLoS Negl. Trop. Dis.">
        <title>A genome sequence for Biomphalaria pfeifferi, the major vector snail for the human-infecting parasite Schistosoma mansoni.</title>
        <authorList>
            <person name="Bu L."/>
            <person name="Lu L."/>
            <person name="Laidemitt M.R."/>
            <person name="Zhang S.M."/>
            <person name="Mutuku M."/>
            <person name="Mkoji G."/>
            <person name="Steinauer M."/>
            <person name="Loker E.S."/>
        </authorList>
    </citation>
    <scope>NUCLEOTIDE SEQUENCE</scope>
    <source>
        <strain evidence="1">KasaAsao</strain>
    </source>
</reference>
<dbReference type="EMBL" id="JASAOG010000256">
    <property type="protein sequence ID" value="KAK0041948.1"/>
    <property type="molecule type" value="Genomic_DNA"/>
</dbReference>
<accession>A0AAD8AUN2</accession>
<gene>
    <name evidence="1" type="ORF">Bpfe_028668</name>
</gene>
<dbReference type="AlphaFoldDB" id="A0AAD8AUN2"/>
<keyword evidence="2" id="KW-1185">Reference proteome</keyword>
<feature type="non-terminal residue" evidence="1">
    <location>
        <position position="1"/>
    </location>
</feature>